<protein>
    <recommendedName>
        <fullName evidence="2">AMIN-like domain-containing protein</fullName>
    </recommendedName>
</protein>
<dbReference type="InterPro" id="IPR056303">
    <property type="entry name" value="AMIN-like"/>
</dbReference>
<dbReference type="Pfam" id="PF24837">
    <property type="entry name" value="AMIN-like"/>
    <property type="match status" value="1"/>
</dbReference>
<sequence length="192" mass="19635">MRKIGTAAVLLVMAGAGLASTAGIAGAATGQADKAVSAAACSASWTSGTKSAADSTAKPLRNIRTGEHACYDRMVFDVTGATGKIGYHVGYVKQFHQDGTGDEIKVAGGAILEIVVNAPSYDTSNPTEQTYAGQPGKSLPGVNVTGYKTFQDTKFGASLEGQTQVGLGVAAKLPFRVQQSGDKLIVDVAHTK</sequence>
<comment type="caution">
    <text evidence="3">The sequence shown here is derived from an EMBL/GenBank/DDBJ whole genome shotgun (WGS) entry which is preliminary data.</text>
</comment>
<proteinExistence type="predicted"/>
<keyword evidence="4" id="KW-1185">Reference proteome</keyword>
<organism evidence="3 4">
    <name type="scientific">Streptomyces montanus</name>
    <dbReference type="NCBI Taxonomy" id="2580423"/>
    <lineage>
        <taxon>Bacteria</taxon>
        <taxon>Bacillati</taxon>
        <taxon>Actinomycetota</taxon>
        <taxon>Actinomycetes</taxon>
        <taxon>Kitasatosporales</taxon>
        <taxon>Streptomycetaceae</taxon>
        <taxon>Streptomyces</taxon>
    </lineage>
</organism>
<dbReference type="AlphaFoldDB" id="A0A5R9FZ17"/>
<feature type="signal peptide" evidence="1">
    <location>
        <begin position="1"/>
        <end position="27"/>
    </location>
</feature>
<keyword evidence="1" id="KW-0732">Signal</keyword>
<evidence type="ECO:0000313" key="3">
    <source>
        <dbReference type="EMBL" id="TLS48009.1"/>
    </source>
</evidence>
<feature type="domain" description="AMIN-like" evidence="2">
    <location>
        <begin position="59"/>
        <end position="190"/>
    </location>
</feature>
<evidence type="ECO:0000256" key="1">
    <source>
        <dbReference type="SAM" id="SignalP"/>
    </source>
</evidence>
<feature type="chain" id="PRO_5024387418" description="AMIN-like domain-containing protein" evidence="1">
    <location>
        <begin position="28"/>
        <end position="192"/>
    </location>
</feature>
<dbReference type="Proteomes" id="UP000305906">
    <property type="component" value="Unassembled WGS sequence"/>
</dbReference>
<accession>A0A5R9FZ17</accession>
<evidence type="ECO:0000313" key="4">
    <source>
        <dbReference type="Proteomes" id="UP000305906"/>
    </source>
</evidence>
<name>A0A5R9FZ17_9ACTN</name>
<dbReference type="EMBL" id="VBZC01000001">
    <property type="protein sequence ID" value="TLS48009.1"/>
    <property type="molecule type" value="Genomic_DNA"/>
</dbReference>
<gene>
    <name evidence="3" type="ORF">FE633_00555</name>
</gene>
<evidence type="ECO:0000259" key="2">
    <source>
        <dbReference type="Pfam" id="PF24837"/>
    </source>
</evidence>
<reference evidence="3 4" key="1">
    <citation type="submission" date="2019-05" db="EMBL/GenBank/DDBJ databases">
        <title>Streptomyces sp. NEAU-C151, a novel actinomycete isolated from soil.</title>
        <authorList>
            <person name="Han L."/>
            <person name="Jiang H."/>
        </authorList>
    </citation>
    <scope>NUCLEOTIDE SEQUENCE [LARGE SCALE GENOMIC DNA]</scope>
    <source>
        <strain evidence="3 4">NEAU-C151</strain>
    </source>
</reference>
<dbReference type="RefSeq" id="WP_138042981.1">
    <property type="nucleotide sequence ID" value="NZ_VBZC01000001.1"/>
</dbReference>